<dbReference type="SUPFAM" id="SSF48403">
    <property type="entry name" value="Ankyrin repeat"/>
    <property type="match status" value="1"/>
</dbReference>
<gene>
    <name evidence="3" type="ORF">LSALG_LOCUS19682</name>
</gene>
<protein>
    <recommendedName>
        <fullName evidence="2">PGG domain-containing protein</fullName>
    </recommendedName>
</protein>
<dbReference type="Pfam" id="PF13962">
    <property type="entry name" value="PGG"/>
    <property type="match status" value="1"/>
</dbReference>
<dbReference type="Pfam" id="PF12796">
    <property type="entry name" value="Ank_2"/>
    <property type="match status" value="1"/>
</dbReference>
<feature type="transmembrane region" description="Helical" evidence="1">
    <location>
        <begin position="570"/>
        <end position="587"/>
    </location>
</feature>
<keyword evidence="1" id="KW-0472">Membrane</keyword>
<keyword evidence="4" id="KW-1185">Reference proteome</keyword>
<dbReference type="EMBL" id="OX465080">
    <property type="protein sequence ID" value="CAI9279911.1"/>
    <property type="molecule type" value="Genomic_DNA"/>
</dbReference>
<dbReference type="Gene3D" id="1.25.40.20">
    <property type="entry name" value="Ankyrin repeat-containing domain"/>
    <property type="match status" value="2"/>
</dbReference>
<evidence type="ECO:0000313" key="4">
    <source>
        <dbReference type="Proteomes" id="UP001177003"/>
    </source>
</evidence>
<keyword evidence="1" id="KW-0812">Transmembrane</keyword>
<evidence type="ECO:0000256" key="1">
    <source>
        <dbReference type="SAM" id="Phobius"/>
    </source>
</evidence>
<dbReference type="InterPro" id="IPR002110">
    <property type="entry name" value="Ankyrin_rpt"/>
</dbReference>
<sequence length="638" mass="73285">MALTKEEDLKINADLYEALMSQKDDKVIELCKKIPKGPLHTLTIHEDTVIHMATYHKKTGLVMKLLDMVSDCDTHKLTWQNNGGNTILHETGTNNKTVKVAVELLRRAPMLLNMINKEGETALFYAARHGKTKPFRFLHDEVRRATQGPDLMTFLRRDDQFTILHIAILSRNYMIAHEIAETYKELISETDADGMTALQHLSTIKPEFQPKNFFKRMILKVIDSNIGYEGYRKFTCLKKLQKQKHACEWALKIARLLIKKDNSWENTESWTDMRGSKFHEYGKSTSTVKEEKKIPIAHEVDYHKPDTPLLLATKHDSTEIVKEILNMYPQAVEHVDKDGRTILHLAILHRRYKIIDIVEDMNYPLERLRGRLDKNFNTLLHMVGQRVDELAEDIKHPAQQLKDDHHLYQRVEKLCTTLDAMTRNSDLKTAYEVFSETNDQLRSEAKEWLCEQAKNCSLVAVLIATVAFTSVYTVPGGSDATGHPILRKKPMFQLFTLADSLSLSTALTSVILFLNVVTSEFRYKDFASSLFQKQITAFVLLIISVAMMMVAFAATLVLTISSKAKWTDETLYGVSFFPVIVFVYESMPQCNEVMKGFHRVLKSMMEKVVGVYHEIWNYKPHSTHPIIDSMDLTTRSPV</sequence>
<feature type="transmembrane region" description="Helical" evidence="1">
    <location>
        <begin position="537"/>
        <end position="558"/>
    </location>
</feature>
<accession>A0AA36E1Y0</accession>
<dbReference type="PANTHER" id="PTHR24177">
    <property type="entry name" value="CASKIN"/>
    <property type="match status" value="1"/>
</dbReference>
<dbReference type="Proteomes" id="UP001177003">
    <property type="component" value="Chromosome 4"/>
</dbReference>
<dbReference type="SMART" id="SM00248">
    <property type="entry name" value="ANK"/>
    <property type="match status" value="6"/>
</dbReference>
<organism evidence="3 4">
    <name type="scientific">Lactuca saligna</name>
    <name type="common">Willowleaf lettuce</name>
    <dbReference type="NCBI Taxonomy" id="75948"/>
    <lineage>
        <taxon>Eukaryota</taxon>
        <taxon>Viridiplantae</taxon>
        <taxon>Streptophyta</taxon>
        <taxon>Embryophyta</taxon>
        <taxon>Tracheophyta</taxon>
        <taxon>Spermatophyta</taxon>
        <taxon>Magnoliopsida</taxon>
        <taxon>eudicotyledons</taxon>
        <taxon>Gunneridae</taxon>
        <taxon>Pentapetalae</taxon>
        <taxon>asterids</taxon>
        <taxon>campanulids</taxon>
        <taxon>Asterales</taxon>
        <taxon>Asteraceae</taxon>
        <taxon>Cichorioideae</taxon>
        <taxon>Cichorieae</taxon>
        <taxon>Lactucinae</taxon>
        <taxon>Lactuca</taxon>
    </lineage>
</organism>
<keyword evidence="1" id="KW-1133">Transmembrane helix</keyword>
<evidence type="ECO:0000313" key="3">
    <source>
        <dbReference type="EMBL" id="CAI9279911.1"/>
    </source>
</evidence>
<dbReference type="PANTHER" id="PTHR24177:SF480">
    <property type="entry name" value="PGG DOMAIN-CONTAINING PROTEIN"/>
    <property type="match status" value="1"/>
</dbReference>
<feature type="transmembrane region" description="Helical" evidence="1">
    <location>
        <begin position="494"/>
        <end position="517"/>
    </location>
</feature>
<dbReference type="GO" id="GO:0016020">
    <property type="term" value="C:membrane"/>
    <property type="evidence" value="ECO:0007669"/>
    <property type="project" value="TreeGrafter"/>
</dbReference>
<evidence type="ECO:0000259" key="2">
    <source>
        <dbReference type="Pfam" id="PF13962"/>
    </source>
</evidence>
<proteinExistence type="predicted"/>
<dbReference type="InterPro" id="IPR026961">
    <property type="entry name" value="PGG_dom"/>
</dbReference>
<feature type="domain" description="PGG" evidence="2">
    <location>
        <begin position="447"/>
        <end position="558"/>
    </location>
</feature>
<name>A0AA36E1Y0_LACSI</name>
<dbReference type="AlphaFoldDB" id="A0AA36E1Y0"/>
<reference evidence="3" key="1">
    <citation type="submission" date="2023-04" db="EMBL/GenBank/DDBJ databases">
        <authorList>
            <person name="Vijverberg K."/>
            <person name="Xiong W."/>
            <person name="Schranz E."/>
        </authorList>
    </citation>
    <scope>NUCLEOTIDE SEQUENCE</scope>
</reference>
<dbReference type="InterPro" id="IPR036770">
    <property type="entry name" value="Ankyrin_rpt-contain_sf"/>
</dbReference>